<reference evidence="2 3" key="1">
    <citation type="submission" date="2020-07" db="EMBL/GenBank/DDBJ databases">
        <title>Sequencing the genomes of 1000 actinobacteria strains.</title>
        <authorList>
            <person name="Klenk H.-P."/>
        </authorList>
    </citation>
    <scope>NUCLEOTIDE SEQUENCE [LARGE SCALE GENOMIC DNA]</scope>
    <source>
        <strain evidence="2 3">DSM 21349</strain>
    </source>
</reference>
<feature type="signal peptide" evidence="1">
    <location>
        <begin position="1"/>
        <end position="27"/>
    </location>
</feature>
<protein>
    <submittedName>
        <fullName evidence="2">Uncharacterized protein</fullName>
    </submittedName>
</protein>
<name>A0A7W3IWB4_9ACTN</name>
<dbReference type="EMBL" id="JACGXA010000001">
    <property type="protein sequence ID" value="MBA8801857.1"/>
    <property type="molecule type" value="Genomic_DNA"/>
</dbReference>
<dbReference type="RefSeq" id="WP_182535928.1">
    <property type="nucleotide sequence ID" value="NZ_JACGXA010000001.1"/>
</dbReference>
<proteinExistence type="predicted"/>
<accession>A0A7W3IWB4</accession>
<evidence type="ECO:0000313" key="2">
    <source>
        <dbReference type="EMBL" id="MBA8801857.1"/>
    </source>
</evidence>
<evidence type="ECO:0000256" key="1">
    <source>
        <dbReference type="SAM" id="SignalP"/>
    </source>
</evidence>
<dbReference type="Proteomes" id="UP000580910">
    <property type="component" value="Unassembled WGS sequence"/>
</dbReference>
<gene>
    <name evidence="2" type="ORF">FB382_000148</name>
</gene>
<keyword evidence="3" id="KW-1185">Reference proteome</keyword>
<keyword evidence="1" id="KW-0732">Signal</keyword>
<organism evidence="2 3">
    <name type="scientific">Nocardioides ginsengisegetis</name>
    <dbReference type="NCBI Taxonomy" id="661491"/>
    <lineage>
        <taxon>Bacteria</taxon>
        <taxon>Bacillati</taxon>
        <taxon>Actinomycetota</taxon>
        <taxon>Actinomycetes</taxon>
        <taxon>Propionibacteriales</taxon>
        <taxon>Nocardioidaceae</taxon>
        <taxon>Nocardioides</taxon>
    </lineage>
</organism>
<dbReference type="AlphaFoldDB" id="A0A7W3IWB4"/>
<feature type="chain" id="PRO_5031103857" evidence="1">
    <location>
        <begin position="28"/>
        <end position="138"/>
    </location>
</feature>
<sequence length="138" mass="13914">MKKTTAGLFAAALIGTGLGAVQSAADAAPYPSSVRTDCSAHATGKPRAGKAVMIETGVQKVNDNVSGSPRGPITVTVEKLNGADSGSGSGFKPGDTLISLGKLKPGNYTGSMDFAPANGNSKFEPCSATVTFRVRPAR</sequence>
<comment type="caution">
    <text evidence="2">The sequence shown here is derived from an EMBL/GenBank/DDBJ whole genome shotgun (WGS) entry which is preliminary data.</text>
</comment>
<evidence type="ECO:0000313" key="3">
    <source>
        <dbReference type="Proteomes" id="UP000580910"/>
    </source>
</evidence>